<accession>A0ACB7YV20</accession>
<evidence type="ECO:0000313" key="2">
    <source>
        <dbReference type="Proteomes" id="UP000828048"/>
    </source>
</evidence>
<organism evidence="1 2">
    <name type="scientific">Vaccinium darrowii</name>
    <dbReference type="NCBI Taxonomy" id="229202"/>
    <lineage>
        <taxon>Eukaryota</taxon>
        <taxon>Viridiplantae</taxon>
        <taxon>Streptophyta</taxon>
        <taxon>Embryophyta</taxon>
        <taxon>Tracheophyta</taxon>
        <taxon>Spermatophyta</taxon>
        <taxon>Magnoliopsida</taxon>
        <taxon>eudicotyledons</taxon>
        <taxon>Gunneridae</taxon>
        <taxon>Pentapetalae</taxon>
        <taxon>asterids</taxon>
        <taxon>Ericales</taxon>
        <taxon>Ericaceae</taxon>
        <taxon>Vaccinioideae</taxon>
        <taxon>Vaccinieae</taxon>
        <taxon>Vaccinium</taxon>
    </lineage>
</organism>
<keyword evidence="2" id="KW-1185">Reference proteome</keyword>
<protein>
    <submittedName>
        <fullName evidence="1">Uncharacterized protein</fullName>
    </submittedName>
</protein>
<sequence length="375" mass="41883">MDTQVEGLLPFKVGQLAESRSFQPGFRSAWFRCKIKEISCKKGNMEFALEFYDFPDDKAKWTRIYQVPQIGRKRATKVEKMLMVRPQYPPICKESEVAHANTISEVTVARNGVWNVGDLVDWWMDGCYWSGRVTQILGDDKVQIELPPPPIGEGSSYEALCNDLRPSLDWSPEHGWSVPTSQEGEQNYQPCARLIMPLDQGLPIGTVDVGIQNVGAAGLMLDDSFLSPISTNTLPPVDKSKQPIAKEPTRQPLSIIAIPTEEVHRPQPRADLDRKDSATGKTGLSQRIENVEEARNSSGEDQYYSNASAKKIRTGGNISLNSMRSDTIEAPIIDLEELVNKVKWLKGILESGVPFPNARRPPWKFVEHHGSSAPE</sequence>
<gene>
    <name evidence="1" type="ORF">Vadar_011460</name>
</gene>
<reference evidence="1 2" key="1">
    <citation type="journal article" date="2021" name="Hortic Res">
        <title>High-quality reference genome and annotation aids understanding of berry development for evergreen blueberry (Vaccinium darrowii).</title>
        <authorList>
            <person name="Yu J."/>
            <person name="Hulse-Kemp A.M."/>
            <person name="Babiker E."/>
            <person name="Staton M."/>
        </authorList>
    </citation>
    <scope>NUCLEOTIDE SEQUENCE [LARGE SCALE GENOMIC DNA]</scope>
    <source>
        <strain evidence="2">cv. NJ 8807/NJ 8810</strain>
        <tissue evidence="1">Young leaf</tissue>
    </source>
</reference>
<dbReference type="Proteomes" id="UP000828048">
    <property type="component" value="Chromosome 3"/>
</dbReference>
<name>A0ACB7YV20_9ERIC</name>
<proteinExistence type="predicted"/>
<evidence type="ECO:0000313" key="1">
    <source>
        <dbReference type="EMBL" id="KAH7857337.1"/>
    </source>
</evidence>
<comment type="caution">
    <text evidence="1">The sequence shown here is derived from an EMBL/GenBank/DDBJ whole genome shotgun (WGS) entry which is preliminary data.</text>
</comment>
<dbReference type="EMBL" id="CM037153">
    <property type="protein sequence ID" value="KAH7857337.1"/>
    <property type="molecule type" value="Genomic_DNA"/>
</dbReference>